<dbReference type="PANTHER" id="PTHR30204:SF58">
    <property type="entry name" value="HTH-TYPE TRANSCRIPTIONAL REGULATOR YFMP"/>
    <property type="match status" value="1"/>
</dbReference>
<evidence type="ECO:0000313" key="6">
    <source>
        <dbReference type="Proteomes" id="UP001596492"/>
    </source>
</evidence>
<comment type="caution">
    <text evidence="5">The sequence shown here is derived from an EMBL/GenBank/DDBJ whole genome shotgun (WGS) entry which is preliminary data.</text>
</comment>
<dbReference type="GO" id="GO:0003677">
    <property type="term" value="F:DNA binding"/>
    <property type="evidence" value="ECO:0007669"/>
    <property type="project" value="UniProtKB-KW"/>
</dbReference>
<proteinExistence type="predicted"/>
<name>A0ABW2IJA9_9PROT</name>
<dbReference type="PROSITE" id="PS50937">
    <property type="entry name" value="HTH_MERR_2"/>
    <property type="match status" value="1"/>
</dbReference>
<feature type="region of interest" description="Disordered" evidence="3">
    <location>
        <begin position="119"/>
        <end position="143"/>
    </location>
</feature>
<dbReference type="Pfam" id="PF13411">
    <property type="entry name" value="MerR_1"/>
    <property type="match status" value="1"/>
</dbReference>
<feature type="coiled-coil region" evidence="2">
    <location>
        <begin position="77"/>
        <end position="111"/>
    </location>
</feature>
<protein>
    <submittedName>
        <fullName evidence="5">MerR family DNA-binding transcriptional regulator</fullName>
    </submittedName>
</protein>
<evidence type="ECO:0000256" key="1">
    <source>
        <dbReference type="ARBA" id="ARBA00023125"/>
    </source>
</evidence>
<dbReference type="RefSeq" id="WP_382166362.1">
    <property type="nucleotide sequence ID" value="NZ_JBHTBR010000002.1"/>
</dbReference>
<dbReference type="SMART" id="SM00422">
    <property type="entry name" value="HTH_MERR"/>
    <property type="match status" value="1"/>
</dbReference>
<keyword evidence="6" id="KW-1185">Reference proteome</keyword>
<keyword evidence="1 5" id="KW-0238">DNA-binding</keyword>
<dbReference type="InterPro" id="IPR000551">
    <property type="entry name" value="MerR-type_HTH_dom"/>
</dbReference>
<evidence type="ECO:0000256" key="2">
    <source>
        <dbReference type="SAM" id="Coils"/>
    </source>
</evidence>
<dbReference type="SUPFAM" id="SSF46955">
    <property type="entry name" value="Putative DNA-binding domain"/>
    <property type="match status" value="1"/>
</dbReference>
<reference evidence="6" key="1">
    <citation type="journal article" date="2019" name="Int. J. Syst. Evol. Microbiol.">
        <title>The Global Catalogue of Microorganisms (GCM) 10K type strain sequencing project: providing services to taxonomists for standard genome sequencing and annotation.</title>
        <authorList>
            <consortium name="The Broad Institute Genomics Platform"/>
            <consortium name="The Broad Institute Genome Sequencing Center for Infectious Disease"/>
            <person name="Wu L."/>
            <person name="Ma J."/>
        </authorList>
    </citation>
    <scope>NUCLEOTIDE SEQUENCE [LARGE SCALE GENOMIC DNA]</scope>
    <source>
        <strain evidence="6">CCUG 51308</strain>
    </source>
</reference>
<dbReference type="InterPro" id="IPR009061">
    <property type="entry name" value="DNA-bd_dom_put_sf"/>
</dbReference>
<evidence type="ECO:0000256" key="3">
    <source>
        <dbReference type="SAM" id="MobiDB-lite"/>
    </source>
</evidence>
<evidence type="ECO:0000259" key="4">
    <source>
        <dbReference type="PROSITE" id="PS50937"/>
    </source>
</evidence>
<accession>A0ABW2IJA9</accession>
<dbReference type="Gene3D" id="1.10.1660.10">
    <property type="match status" value="1"/>
</dbReference>
<dbReference type="CDD" id="cd04776">
    <property type="entry name" value="HTH_GnyR"/>
    <property type="match status" value="1"/>
</dbReference>
<organism evidence="5 6">
    <name type="scientific">Hirschia litorea</name>
    <dbReference type="NCBI Taxonomy" id="1199156"/>
    <lineage>
        <taxon>Bacteria</taxon>
        <taxon>Pseudomonadati</taxon>
        <taxon>Pseudomonadota</taxon>
        <taxon>Alphaproteobacteria</taxon>
        <taxon>Hyphomonadales</taxon>
        <taxon>Hyphomonadaceae</taxon>
        <taxon>Hirschia</taxon>
    </lineage>
</organism>
<dbReference type="Proteomes" id="UP001596492">
    <property type="component" value="Unassembled WGS sequence"/>
</dbReference>
<evidence type="ECO:0000313" key="5">
    <source>
        <dbReference type="EMBL" id="MFC7291168.1"/>
    </source>
</evidence>
<feature type="domain" description="HTH merR-type" evidence="4">
    <location>
        <begin position="3"/>
        <end position="70"/>
    </location>
</feature>
<dbReference type="InterPro" id="IPR047057">
    <property type="entry name" value="MerR_fam"/>
</dbReference>
<keyword evidence="2" id="KW-0175">Coiled coil</keyword>
<dbReference type="PANTHER" id="PTHR30204">
    <property type="entry name" value="REDOX-CYCLING DRUG-SENSING TRANSCRIPTIONAL ACTIVATOR SOXR"/>
    <property type="match status" value="1"/>
</dbReference>
<gene>
    <name evidence="5" type="ORF">ACFQS8_06035</name>
</gene>
<dbReference type="EMBL" id="JBHTBR010000002">
    <property type="protein sequence ID" value="MFC7291168.1"/>
    <property type="molecule type" value="Genomic_DNA"/>
</dbReference>
<sequence>MRSYSIGELAKEFGVTPRALRFYEDKDLLHPTRNGMHRVYSYKDRGRLQLILQGKNIGLSLSEIRELLDVYNLEGPRVQMELMLERFRDQVTKLQKQREDIDGAIAQINENIGLIENHLAKPSNDDTPIRKTSSVNTAADAAE</sequence>